<feature type="signal peptide" evidence="1">
    <location>
        <begin position="1"/>
        <end position="24"/>
    </location>
</feature>
<sequence length="96" mass="10807">MNMRGQLSVRYITTLCLLATGIYGQMMERSDGIDTGNTLCVGDCVTSVHELRCEAPTVPFVCEHLLFLPFAFLPFPIHFFLLPDMVDVNANQCHRI</sequence>
<dbReference type="EMBL" id="ML736762">
    <property type="protein sequence ID" value="KAE8405099.1"/>
    <property type="molecule type" value="Genomic_DNA"/>
</dbReference>
<proteinExistence type="predicted"/>
<dbReference type="RefSeq" id="XP_031942418.1">
    <property type="nucleotide sequence ID" value="XM_032081681.1"/>
</dbReference>
<protein>
    <recommendedName>
        <fullName evidence="4">Secreted protein</fullName>
    </recommendedName>
</protein>
<evidence type="ECO:0000256" key="1">
    <source>
        <dbReference type="SAM" id="SignalP"/>
    </source>
</evidence>
<organism evidence="2 3">
    <name type="scientific">Aspergillus pseudonomiae</name>
    <dbReference type="NCBI Taxonomy" id="1506151"/>
    <lineage>
        <taxon>Eukaryota</taxon>
        <taxon>Fungi</taxon>
        <taxon>Dikarya</taxon>
        <taxon>Ascomycota</taxon>
        <taxon>Pezizomycotina</taxon>
        <taxon>Eurotiomycetes</taxon>
        <taxon>Eurotiomycetidae</taxon>
        <taxon>Eurotiales</taxon>
        <taxon>Aspergillaceae</taxon>
        <taxon>Aspergillus</taxon>
        <taxon>Aspergillus subgen. Circumdati</taxon>
    </lineage>
</organism>
<feature type="chain" id="PRO_5025028176" description="Secreted protein" evidence="1">
    <location>
        <begin position="25"/>
        <end position="96"/>
    </location>
</feature>
<dbReference type="Proteomes" id="UP000325579">
    <property type="component" value="Unassembled WGS sequence"/>
</dbReference>
<evidence type="ECO:0008006" key="4">
    <source>
        <dbReference type="Google" id="ProtNLM"/>
    </source>
</evidence>
<accession>A0A5N7DFP5</accession>
<evidence type="ECO:0000313" key="3">
    <source>
        <dbReference type="Proteomes" id="UP000325579"/>
    </source>
</evidence>
<dbReference type="OrthoDB" id="4497333at2759"/>
<keyword evidence="3" id="KW-1185">Reference proteome</keyword>
<reference evidence="2 3" key="1">
    <citation type="submission" date="2019-04" db="EMBL/GenBank/DDBJ databases">
        <authorList>
            <consortium name="DOE Joint Genome Institute"/>
            <person name="Mondo S."/>
            <person name="Kjaerbolling I."/>
            <person name="Vesth T."/>
            <person name="Frisvad J.C."/>
            <person name="Nybo J.L."/>
            <person name="Theobald S."/>
            <person name="Kildgaard S."/>
            <person name="Isbrandt T."/>
            <person name="Kuo A."/>
            <person name="Sato A."/>
            <person name="Lyhne E.K."/>
            <person name="Kogle M.E."/>
            <person name="Wiebenga A."/>
            <person name="Kun R.S."/>
            <person name="Lubbers R.J."/>
            <person name="Makela M.R."/>
            <person name="Barry K."/>
            <person name="Chovatia M."/>
            <person name="Clum A."/>
            <person name="Daum C."/>
            <person name="Haridas S."/>
            <person name="He G."/>
            <person name="LaButti K."/>
            <person name="Lipzen A."/>
            <person name="Riley R."/>
            <person name="Salamov A."/>
            <person name="Simmons B.A."/>
            <person name="Magnuson J.K."/>
            <person name="Henrissat B."/>
            <person name="Mortensen U.H."/>
            <person name="Larsen T.O."/>
            <person name="Devries R.P."/>
            <person name="Grigoriev I.V."/>
            <person name="Machida M."/>
            <person name="Baker S.E."/>
            <person name="Andersen M.R."/>
            <person name="Cantor M.N."/>
            <person name="Hua S.X."/>
        </authorList>
    </citation>
    <scope>NUCLEOTIDE SEQUENCE [LARGE SCALE GENOMIC DNA]</scope>
    <source>
        <strain evidence="2 3">CBS 119388</strain>
    </source>
</reference>
<dbReference type="AlphaFoldDB" id="A0A5N7DFP5"/>
<keyword evidence="1" id="KW-0732">Signal</keyword>
<evidence type="ECO:0000313" key="2">
    <source>
        <dbReference type="EMBL" id="KAE8405099.1"/>
    </source>
</evidence>
<name>A0A5N7DFP5_9EURO</name>
<dbReference type="GeneID" id="43666372"/>
<gene>
    <name evidence="2" type="ORF">BDV37DRAFT_245704</name>
</gene>